<dbReference type="Gene3D" id="1.10.357.10">
    <property type="entry name" value="Tetracycline Repressor, domain 2"/>
    <property type="match status" value="1"/>
</dbReference>
<dbReference type="Proteomes" id="UP000010472">
    <property type="component" value="Chromosome"/>
</dbReference>
<dbReference type="InterPro" id="IPR001647">
    <property type="entry name" value="HTH_TetR"/>
</dbReference>
<dbReference type="eggNOG" id="COG0582">
    <property type="taxonomic scope" value="Bacteria"/>
</dbReference>
<accession>K9W4J5</accession>
<dbReference type="OrthoDB" id="277085at2"/>
<name>K9W4J5_9CYAN</name>
<dbReference type="Gene3D" id="1.10.10.60">
    <property type="entry name" value="Homeodomain-like"/>
    <property type="match status" value="1"/>
</dbReference>
<dbReference type="Pfam" id="PF00440">
    <property type="entry name" value="TetR_N"/>
    <property type="match status" value="1"/>
</dbReference>
<dbReference type="Gene3D" id="1.10.443.10">
    <property type="entry name" value="Intergrase catalytic core"/>
    <property type="match status" value="1"/>
</dbReference>
<dbReference type="STRING" id="1173022.Cri9333_3551"/>
<reference evidence="5 6" key="1">
    <citation type="submission" date="2012-06" db="EMBL/GenBank/DDBJ databases">
        <title>Finished chromosome of genome of Crinalium epipsammum PCC 9333.</title>
        <authorList>
            <consortium name="US DOE Joint Genome Institute"/>
            <person name="Gugger M."/>
            <person name="Coursin T."/>
            <person name="Rippka R."/>
            <person name="Tandeau De Marsac N."/>
            <person name="Huntemann M."/>
            <person name="Wei C.-L."/>
            <person name="Han J."/>
            <person name="Detter J.C."/>
            <person name="Han C."/>
            <person name="Tapia R."/>
            <person name="Davenport K."/>
            <person name="Daligault H."/>
            <person name="Erkkila T."/>
            <person name="Gu W."/>
            <person name="Munk A.C.C."/>
            <person name="Teshima H."/>
            <person name="Xu Y."/>
            <person name="Chain P."/>
            <person name="Chen A."/>
            <person name="Krypides N."/>
            <person name="Mavromatis K."/>
            <person name="Markowitz V."/>
            <person name="Szeto E."/>
            <person name="Ivanova N."/>
            <person name="Mikhailova N."/>
            <person name="Ovchinnikova G."/>
            <person name="Pagani I."/>
            <person name="Pati A."/>
            <person name="Goodwin L."/>
            <person name="Peters L."/>
            <person name="Pitluck S."/>
            <person name="Woyke T."/>
            <person name="Kerfeld C."/>
        </authorList>
    </citation>
    <scope>NUCLEOTIDE SEQUENCE [LARGE SCALE GENOMIC DNA]</scope>
    <source>
        <strain evidence="5 6">PCC 9333</strain>
    </source>
</reference>
<dbReference type="InterPro" id="IPR011010">
    <property type="entry name" value="DNA_brk_join_enz"/>
</dbReference>
<dbReference type="InterPro" id="IPR050109">
    <property type="entry name" value="HTH-type_TetR-like_transc_reg"/>
</dbReference>
<dbReference type="GO" id="GO:0000976">
    <property type="term" value="F:transcription cis-regulatory region binding"/>
    <property type="evidence" value="ECO:0007669"/>
    <property type="project" value="TreeGrafter"/>
</dbReference>
<evidence type="ECO:0000259" key="4">
    <source>
        <dbReference type="PROSITE" id="PS50977"/>
    </source>
</evidence>
<dbReference type="AlphaFoldDB" id="K9W4J5"/>
<dbReference type="EMBL" id="CP003620">
    <property type="protein sequence ID" value="AFZ14375.1"/>
    <property type="molecule type" value="Genomic_DNA"/>
</dbReference>
<protein>
    <submittedName>
        <fullName evidence="5">Transcriptional regulator, TetR family</fullName>
    </submittedName>
</protein>
<dbReference type="eggNOG" id="COG1309">
    <property type="taxonomic scope" value="Bacteria"/>
</dbReference>
<keyword evidence="2" id="KW-0233">DNA recombination</keyword>
<evidence type="ECO:0000256" key="2">
    <source>
        <dbReference type="ARBA" id="ARBA00023172"/>
    </source>
</evidence>
<dbReference type="InterPro" id="IPR009057">
    <property type="entry name" value="Homeodomain-like_sf"/>
</dbReference>
<dbReference type="GO" id="GO:0015074">
    <property type="term" value="P:DNA integration"/>
    <property type="evidence" value="ECO:0007669"/>
    <property type="project" value="InterPro"/>
</dbReference>
<gene>
    <name evidence="5" type="ORF">Cri9333_3551</name>
</gene>
<dbReference type="PANTHER" id="PTHR30055:SF226">
    <property type="entry name" value="HTH-TYPE TRANSCRIPTIONAL REGULATOR PKSA"/>
    <property type="match status" value="1"/>
</dbReference>
<dbReference type="PANTHER" id="PTHR30055">
    <property type="entry name" value="HTH-TYPE TRANSCRIPTIONAL REGULATOR RUTR"/>
    <property type="match status" value="1"/>
</dbReference>
<dbReference type="PROSITE" id="PS50977">
    <property type="entry name" value="HTH_TETR_2"/>
    <property type="match status" value="1"/>
</dbReference>
<dbReference type="GO" id="GO:0003700">
    <property type="term" value="F:DNA-binding transcription factor activity"/>
    <property type="evidence" value="ECO:0007669"/>
    <property type="project" value="TreeGrafter"/>
</dbReference>
<dbReference type="GO" id="GO:0006310">
    <property type="term" value="P:DNA recombination"/>
    <property type="evidence" value="ECO:0007669"/>
    <property type="project" value="UniProtKB-KW"/>
</dbReference>
<feature type="domain" description="HTH tetR-type" evidence="4">
    <location>
        <begin position="6"/>
        <end position="66"/>
    </location>
</feature>
<evidence type="ECO:0000256" key="1">
    <source>
        <dbReference type="ARBA" id="ARBA00023125"/>
    </source>
</evidence>
<evidence type="ECO:0000313" key="6">
    <source>
        <dbReference type="Proteomes" id="UP000010472"/>
    </source>
</evidence>
<feature type="DNA-binding region" description="H-T-H motif" evidence="3">
    <location>
        <begin position="29"/>
        <end position="48"/>
    </location>
</feature>
<dbReference type="RefSeq" id="WP_015204480.1">
    <property type="nucleotide sequence ID" value="NC_019753.1"/>
</dbReference>
<proteinExistence type="predicted"/>
<keyword evidence="6" id="KW-1185">Reference proteome</keyword>
<dbReference type="HOGENOM" id="CLU_656742_0_0_3"/>
<dbReference type="PRINTS" id="PR00455">
    <property type="entry name" value="HTHTETR"/>
</dbReference>
<sequence length="421" mass="47959">MVARHKSTRQRLVQSALQLFAVQGVTETTTRQIAELAEVNEVTLFRQFGSKQGLLLAVMEEAEVFTQLGEVLGQQADQIHSLAQALEAYADAHLRALEQIPEFVRSLVGEAGHYPTENRQAIGRGLAQVHHYTVQYLTAALSSEQVSRLSATKLASLLNTLLLGYAVTEFTTEFHELWQNRESFINDLVELFVSTKLLDLNSAEQTISLARVERNLMVLEEEVLDLPAPLVRTILQKARKSNPQDYALVYVLFGAGVSVEEIASMLRSHSIFDHQQHILQVPEKARRQVPLNQWIMGYRYGTYTKNPLTQWLKTRKDEQPALFINETGQPISEIEIRLRWQEITTDIITPSGHPPKIEQSQQTWRIEMLMRGMNLEGLSILTGYNLEQLRPYLRRVQEKAALEQAIRLDQRPEIKIDLSGE</sequence>
<evidence type="ECO:0000256" key="3">
    <source>
        <dbReference type="PROSITE-ProRule" id="PRU00335"/>
    </source>
</evidence>
<evidence type="ECO:0000313" key="5">
    <source>
        <dbReference type="EMBL" id="AFZ14375.1"/>
    </source>
</evidence>
<dbReference type="InterPro" id="IPR013762">
    <property type="entry name" value="Integrase-like_cat_sf"/>
</dbReference>
<dbReference type="SUPFAM" id="SSF46689">
    <property type="entry name" value="Homeodomain-like"/>
    <property type="match status" value="1"/>
</dbReference>
<dbReference type="KEGG" id="cep:Cri9333_3551"/>
<keyword evidence="1 3" id="KW-0238">DNA-binding</keyword>
<dbReference type="SUPFAM" id="SSF56349">
    <property type="entry name" value="DNA breaking-rejoining enzymes"/>
    <property type="match status" value="1"/>
</dbReference>
<organism evidence="5 6">
    <name type="scientific">Crinalium epipsammum PCC 9333</name>
    <dbReference type="NCBI Taxonomy" id="1173022"/>
    <lineage>
        <taxon>Bacteria</taxon>
        <taxon>Bacillati</taxon>
        <taxon>Cyanobacteriota</taxon>
        <taxon>Cyanophyceae</taxon>
        <taxon>Gomontiellales</taxon>
        <taxon>Gomontiellaceae</taxon>
        <taxon>Crinalium</taxon>
    </lineage>
</organism>
<dbReference type="PATRIC" id="fig|1173022.3.peg.3823"/>